<evidence type="ECO:0000256" key="2">
    <source>
        <dbReference type="ARBA" id="ARBA00022659"/>
    </source>
</evidence>
<dbReference type="InterPro" id="IPR001254">
    <property type="entry name" value="Trypsin_dom"/>
</dbReference>
<dbReference type="FunFam" id="2.40.10.10:FF:000120">
    <property type="entry name" value="Putative serine protease"/>
    <property type="match status" value="1"/>
</dbReference>
<dbReference type="PRINTS" id="PR00722">
    <property type="entry name" value="CHYMOTRYPSIN"/>
</dbReference>
<dbReference type="GO" id="GO:0006508">
    <property type="term" value="P:proteolysis"/>
    <property type="evidence" value="ECO:0007669"/>
    <property type="project" value="UniProtKB-KW"/>
</dbReference>
<keyword evidence="8" id="KW-1015">Disulfide bond</keyword>
<proteinExistence type="inferred from homology"/>
<keyword evidence="12" id="KW-1133">Transmembrane helix</keyword>
<dbReference type="Gene3D" id="2.40.10.10">
    <property type="entry name" value="Trypsin-like serine proteases"/>
    <property type="match status" value="1"/>
</dbReference>
<evidence type="ECO:0000256" key="3">
    <source>
        <dbReference type="ARBA" id="ARBA00022670"/>
    </source>
</evidence>
<dbReference type="AlphaFoldDB" id="A0A6M2DZU6"/>
<accession>A0A6M2DZU6</accession>
<protein>
    <recommendedName>
        <fullName evidence="10">limulus clotting factor C</fullName>
        <ecNumber evidence="10">3.4.21.84</ecNumber>
    </recommendedName>
</protein>
<evidence type="ECO:0000256" key="13">
    <source>
        <dbReference type="SAM" id="SignalP"/>
    </source>
</evidence>
<comment type="catalytic activity">
    <reaction evidence="9">
        <text>Selective cleavage of 103-Arg-|-Ser-104 and 124-Ile-|-Ile-125 bonds in Limulus clotting factor B to form activated factor B. Cleavage of -Pro-Arg-|-Xaa- bonds in synthetic substrates.</text>
        <dbReference type="EC" id="3.4.21.84"/>
    </reaction>
</comment>
<dbReference type="InterPro" id="IPR018114">
    <property type="entry name" value="TRYPSIN_HIS"/>
</dbReference>
<evidence type="ECO:0000256" key="4">
    <source>
        <dbReference type="ARBA" id="ARBA00022729"/>
    </source>
</evidence>
<dbReference type="CDD" id="cd00190">
    <property type="entry name" value="Tryp_SPc"/>
    <property type="match status" value="1"/>
</dbReference>
<comment type="similarity">
    <text evidence="1">Belongs to the peptidase S1 family.</text>
</comment>
<keyword evidence="4 13" id="KW-0732">Signal</keyword>
<keyword evidence="12" id="KW-0472">Membrane</keyword>
<reference evidence="15" key="1">
    <citation type="submission" date="2020-03" db="EMBL/GenBank/DDBJ databases">
        <title>Transcriptomic Profiling of the Digestive Tract of the Rat Flea, Xenopsylla cheopis, Following Blood Feeding and Infection with Yersinia pestis.</title>
        <authorList>
            <person name="Bland D.M."/>
            <person name="Martens C.A."/>
            <person name="Virtaneva K."/>
            <person name="Kanakabandi K."/>
            <person name="Long D."/>
            <person name="Rosenke R."/>
            <person name="Saturday G.A."/>
            <person name="Hoyt F.H."/>
            <person name="Bruno D.P."/>
            <person name="Ribeiro J.M.C."/>
            <person name="Hinnebusch J."/>
        </authorList>
    </citation>
    <scope>NUCLEOTIDE SEQUENCE</scope>
</reference>
<dbReference type="EC" id="3.4.21.84" evidence="10"/>
<keyword evidence="3 11" id="KW-0645">Protease</keyword>
<evidence type="ECO:0000256" key="1">
    <source>
        <dbReference type="ARBA" id="ARBA00007664"/>
    </source>
</evidence>
<dbReference type="PROSITE" id="PS50240">
    <property type="entry name" value="TRYPSIN_DOM"/>
    <property type="match status" value="1"/>
</dbReference>
<dbReference type="PANTHER" id="PTHR24276:SF91">
    <property type="entry name" value="AT26814P-RELATED"/>
    <property type="match status" value="1"/>
</dbReference>
<evidence type="ECO:0000313" key="15">
    <source>
        <dbReference type="EMBL" id="NOV50127.1"/>
    </source>
</evidence>
<dbReference type="InterPro" id="IPR033116">
    <property type="entry name" value="TRYPSIN_SER"/>
</dbReference>
<dbReference type="SMART" id="SM00020">
    <property type="entry name" value="Tryp_SPc"/>
    <property type="match status" value="1"/>
</dbReference>
<keyword evidence="2" id="KW-0768">Sushi</keyword>
<evidence type="ECO:0000259" key="14">
    <source>
        <dbReference type="PROSITE" id="PS50240"/>
    </source>
</evidence>
<keyword evidence="7 11" id="KW-0720">Serine protease</keyword>
<name>A0A6M2DZU6_XENCH</name>
<evidence type="ECO:0000256" key="10">
    <source>
        <dbReference type="ARBA" id="ARBA00066707"/>
    </source>
</evidence>
<dbReference type="PANTHER" id="PTHR24276">
    <property type="entry name" value="POLYSERASE-RELATED"/>
    <property type="match status" value="1"/>
</dbReference>
<evidence type="ECO:0000256" key="6">
    <source>
        <dbReference type="ARBA" id="ARBA00022820"/>
    </source>
</evidence>
<organism evidence="15">
    <name type="scientific">Xenopsylla cheopis</name>
    <name type="common">Oriental rat flea</name>
    <name type="synonym">Pulex cheopis</name>
    <dbReference type="NCBI Taxonomy" id="163159"/>
    <lineage>
        <taxon>Eukaryota</taxon>
        <taxon>Metazoa</taxon>
        <taxon>Ecdysozoa</taxon>
        <taxon>Arthropoda</taxon>
        <taxon>Hexapoda</taxon>
        <taxon>Insecta</taxon>
        <taxon>Pterygota</taxon>
        <taxon>Neoptera</taxon>
        <taxon>Endopterygota</taxon>
        <taxon>Siphonaptera</taxon>
        <taxon>Pulicidae</taxon>
        <taxon>Xenopsyllinae</taxon>
        <taxon>Xenopsylla</taxon>
    </lineage>
</organism>
<keyword evidence="6" id="KW-0353">Hemolymph clotting</keyword>
<dbReference type="InterPro" id="IPR050430">
    <property type="entry name" value="Peptidase_S1"/>
</dbReference>
<dbReference type="GO" id="GO:0004252">
    <property type="term" value="F:serine-type endopeptidase activity"/>
    <property type="evidence" value="ECO:0007669"/>
    <property type="project" value="InterPro"/>
</dbReference>
<dbReference type="PROSITE" id="PS00134">
    <property type="entry name" value="TRYPSIN_HIS"/>
    <property type="match status" value="1"/>
</dbReference>
<evidence type="ECO:0000256" key="9">
    <source>
        <dbReference type="ARBA" id="ARBA00052079"/>
    </source>
</evidence>
<keyword evidence="12" id="KW-0812">Transmembrane</keyword>
<feature type="transmembrane region" description="Helical" evidence="12">
    <location>
        <begin position="296"/>
        <end position="313"/>
    </location>
</feature>
<dbReference type="PROSITE" id="PS00135">
    <property type="entry name" value="TRYPSIN_SER"/>
    <property type="match status" value="1"/>
</dbReference>
<evidence type="ECO:0000256" key="8">
    <source>
        <dbReference type="ARBA" id="ARBA00023157"/>
    </source>
</evidence>
<dbReference type="SUPFAM" id="SSF50494">
    <property type="entry name" value="Trypsin-like serine proteases"/>
    <property type="match status" value="1"/>
</dbReference>
<dbReference type="Pfam" id="PF00089">
    <property type="entry name" value="Trypsin"/>
    <property type="match status" value="1"/>
</dbReference>
<evidence type="ECO:0000256" key="7">
    <source>
        <dbReference type="ARBA" id="ARBA00022825"/>
    </source>
</evidence>
<evidence type="ECO:0000256" key="12">
    <source>
        <dbReference type="SAM" id="Phobius"/>
    </source>
</evidence>
<evidence type="ECO:0000256" key="5">
    <source>
        <dbReference type="ARBA" id="ARBA00022801"/>
    </source>
</evidence>
<feature type="chain" id="PRO_5026728339" description="limulus clotting factor C" evidence="13">
    <location>
        <begin position="27"/>
        <end position="314"/>
    </location>
</feature>
<evidence type="ECO:0000256" key="11">
    <source>
        <dbReference type="RuleBase" id="RU363034"/>
    </source>
</evidence>
<keyword evidence="5 11" id="KW-0378">Hydrolase</keyword>
<feature type="signal peptide" evidence="13">
    <location>
        <begin position="1"/>
        <end position="26"/>
    </location>
</feature>
<dbReference type="InterPro" id="IPR043504">
    <property type="entry name" value="Peptidase_S1_PA_chymotrypsin"/>
</dbReference>
<dbReference type="InterPro" id="IPR001314">
    <property type="entry name" value="Peptidase_S1A"/>
</dbReference>
<sequence>MVYFVLNEKMCCFSLLICLQLASVLTQVEPSSSPRIAGGWEAKLGDHPYQASVRYLHVDAKYGPGTGHFCGATVLTPTAVLTAAHCLNDDNAKTVDKSLIMVAAGSLDLNDTEFTSMRTVKKIVTHENFQHDGWYNDVAIIFLSTPLNINNNVSTVEIRKVPVKPGTNCTASGWGSTEPLDDHEADSDLIFYTSPTLLAVDLLIWDKQDCESIYDGKLHEGMICAGHKSLIKDTCPGDSGGPLVCDGLLTGIVSFGKQCGQLGVPGVYTNVADYWAWINETLANGGSGNHTREIHYIYKLLITALTLICVFILI</sequence>
<feature type="domain" description="Peptidase S1" evidence="14">
    <location>
        <begin position="36"/>
        <end position="283"/>
    </location>
</feature>
<dbReference type="EMBL" id="GIIL01006401">
    <property type="protein sequence ID" value="NOV50127.1"/>
    <property type="molecule type" value="Transcribed_RNA"/>
</dbReference>
<dbReference type="GO" id="GO:0042381">
    <property type="term" value="P:hemolymph coagulation"/>
    <property type="evidence" value="ECO:0007669"/>
    <property type="project" value="UniProtKB-KW"/>
</dbReference>
<dbReference type="InterPro" id="IPR009003">
    <property type="entry name" value="Peptidase_S1_PA"/>
</dbReference>